<comment type="caution">
    <text evidence="2">The sequence shown here is derived from an EMBL/GenBank/DDBJ whole genome shotgun (WGS) entry which is preliminary data.</text>
</comment>
<sequence length="121" mass="12943">MRTRIAAAVLLAMTPLAACHAEPTEEEARMGDVARDWQAVTAAPTADAEIAAMERFWAAHLSVPAMSMQMSMTDAATGAAVAVGDFDASAPERYEVTVVMDGETLRFHPKAAGSIYILMRE</sequence>
<gene>
    <name evidence="2" type="ORF">KCG44_04265</name>
</gene>
<evidence type="ECO:0000256" key="1">
    <source>
        <dbReference type="SAM" id="SignalP"/>
    </source>
</evidence>
<evidence type="ECO:0000313" key="3">
    <source>
        <dbReference type="Proteomes" id="UP000722336"/>
    </source>
</evidence>
<dbReference type="RefSeq" id="WP_218444416.1">
    <property type="nucleotide sequence ID" value="NZ_JAGSPA010000001.1"/>
</dbReference>
<accession>A0ABS6SCE7</accession>
<keyword evidence="1" id="KW-0732">Signal</keyword>
<keyword evidence="3" id="KW-1185">Reference proteome</keyword>
<evidence type="ECO:0008006" key="4">
    <source>
        <dbReference type="Google" id="ProtNLM"/>
    </source>
</evidence>
<organism evidence="2 3">
    <name type="scientific">Pacificimonas pallii</name>
    <dbReference type="NCBI Taxonomy" id="2827236"/>
    <lineage>
        <taxon>Bacteria</taxon>
        <taxon>Pseudomonadati</taxon>
        <taxon>Pseudomonadota</taxon>
        <taxon>Alphaproteobacteria</taxon>
        <taxon>Sphingomonadales</taxon>
        <taxon>Sphingosinicellaceae</taxon>
        <taxon>Pacificimonas</taxon>
    </lineage>
</organism>
<protein>
    <recommendedName>
        <fullName evidence="4">Lipoprotein</fullName>
    </recommendedName>
</protein>
<reference evidence="2 3" key="1">
    <citation type="submission" date="2021-04" db="EMBL/GenBank/DDBJ databases">
        <authorList>
            <person name="Pira H."/>
            <person name="Risdian C."/>
            <person name="Wink J."/>
        </authorList>
    </citation>
    <scope>NUCLEOTIDE SEQUENCE [LARGE SCALE GENOMIC DNA]</scope>
    <source>
        <strain evidence="2 3">WHA3</strain>
    </source>
</reference>
<proteinExistence type="predicted"/>
<dbReference type="Proteomes" id="UP000722336">
    <property type="component" value="Unassembled WGS sequence"/>
</dbReference>
<evidence type="ECO:0000313" key="2">
    <source>
        <dbReference type="EMBL" id="MBV7255996.1"/>
    </source>
</evidence>
<dbReference type="EMBL" id="JAGSPA010000001">
    <property type="protein sequence ID" value="MBV7255996.1"/>
    <property type="molecule type" value="Genomic_DNA"/>
</dbReference>
<feature type="signal peptide" evidence="1">
    <location>
        <begin position="1"/>
        <end position="21"/>
    </location>
</feature>
<feature type="chain" id="PRO_5046229538" description="Lipoprotein" evidence="1">
    <location>
        <begin position="22"/>
        <end position="121"/>
    </location>
</feature>
<name>A0ABS6SCE7_9SPHN</name>